<keyword evidence="1" id="KW-1133">Transmembrane helix</keyword>
<evidence type="ECO:0000313" key="2">
    <source>
        <dbReference type="EMBL" id="KAK7405288.1"/>
    </source>
</evidence>
<dbReference type="EMBL" id="JAYMYS010000002">
    <property type="protein sequence ID" value="KAK7405288.1"/>
    <property type="molecule type" value="Genomic_DNA"/>
</dbReference>
<name>A0AAN9T1P1_PSOTE</name>
<comment type="caution">
    <text evidence="2">The sequence shown here is derived from an EMBL/GenBank/DDBJ whole genome shotgun (WGS) entry which is preliminary data.</text>
</comment>
<keyword evidence="3" id="KW-1185">Reference proteome</keyword>
<gene>
    <name evidence="2" type="ORF">VNO78_06488</name>
</gene>
<reference evidence="2 3" key="1">
    <citation type="submission" date="2024-01" db="EMBL/GenBank/DDBJ databases">
        <title>The genomes of 5 underutilized Papilionoideae crops provide insights into root nodulation and disease resistanc.</title>
        <authorList>
            <person name="Jiang F."/>
        </authorList>
    </citation>
    <scope>NUCLEOTIDE SEQUENCE [LARGE SCALE GENOMIC DNA]</scope>
    <source>
        <strain evidence="2">DUOXIRENSHENG_FW03</strain>
        <tissue evidence="2">Leaves</tissue>
    </source>
</reference>
<feature type="transmembrane region" description="Helical" evidence="1">
    <location>
        <begin position="157"/>
        <end position="176"/>
    </location>
</feature>
<dbReference type="Proteomes" id="UP001386955">
    <property type="component" value="Unassembled WGS sequence"/>
</dbReference>
<accession>A0AAN9T1P1</accession>
<evidence type="ECO:0000313" key="3">
    <source>
        <dbReference type="Proteomes" id="UP001386955"/>
    </source>
</evidence>
<feature type="transmembrane region" description="Helical" evidence="1">
    <location>
        <begin position="121"/>
        <end position="145"/>
    </location>
</feature>
<organism evidence="2 3">
    <name type="scientific">Psophocarpus tetragonolobus</name>
    <name type="common">Winged bean</name>
    <name type="synonym">Dolichos tetragonolobus</name>
    <dbReference type="NCBI Taxonomy" id="3891"/>
    <lineage>
        <taxon>Eukaryota</taxon>
        <taxon>Viridiplantae</taxon>
        <taxon>Streptophyta</taxon>
        <taxon>Embryophyta</taxon>
        <taxon>Tracheophyta</taxon>
        <taxon>Spermatophyta</taxon>
        <taxon>Magnoliopsida</taxon>
        <taxon>eudicotyledons</taxon>
        <taxon>Gunneridae</taxon>
        <taxon>Pentapetalae</taxon>
        <taxon>rosids</taxon>
        <taxon>fabids</taxon>
        <taxon>Fabales</taxon>
        <taxon>Fabaceae</taxon>
        <taxon>Papilionoideae</taxon>
        <taxon>50 kb inversion clade</taxon>
        <taxon>NPAAA clade</taxon>
        <taxon>indigoferoid/millettioid clade</taxon>
        <taxon>Phaseoleae</taxon>
        <taxon>Psophocarpus</taxon>
    </lineage>
</organism>
<protein>
    <recommendedName>
        <fullName evidence="4">Transmembrane protein</fullName>
    </recommendedName>
</protein>
<feature type="transmembrane region" description="Helical" evidence="1">
    <location>
        <begin position="44"/>
        <end position="62"/>
    </location>
</feature>
<keyword evidence="1" id="KW-0812">Transmembrane</keyword>
<dbReference type="AlphaFoldDB" id="A0AAN9T1P1"/>
<proteinExistence type="predicted"/>
<evidence type="ECO:0008006" key="4">
    <source>
        <dbReference type="Google" id="ProtNLM"/>
    </source>
</evidence>
<sequence>MQEEIRQGTPLLNRQKHRQSILGSIPVWNEAKFRTQPKSPNFEFTNLSLSLCALIFLFVSSVPIPQQFLQILHLLCHLSCCCFAFLSFSSVPSRIQFCCVVTLASHFHLTVITHTPSFSFALLWVQVQCYAAFGCFSDWFWFFSFAKIGFFGPPLKFGLLGVVGLSLIFVFVLSFYCF</sequence>
<evidence type="ECO:0000256" key="1">
    <source>
        <dbReference type="SAM" id="Phobius"/>
    </source>
</evidence>
<feature type="transmembrane region" description="Helical" evidence="1">
    <location>
        <begin position="68"/>
        <end position="88"/>
    </location>
</feature>
<keyword evidence="1" id="KW-0472">Membrane</keyword>